<reference evidence="3 4" key="2">
    <citation type="journal article" date="2024" name="Int. J. Syst. Evol. Microbiol.">
        <title>Promethearchaeum syntrophicum gen. nov., sp. nov., an anaerobic, obligately syntrophic archaeon, the first isolate of the lineage 'Asgard' archaea, and proposal of the new archaeal phylum Promethearchaeota phyl. nov. and kingdom Promethearchaeati regn. nov.</title>
        <authorList>
            <person name="Imachi H."/>
            <person name="Nobu M.K."/>
            <person name="Kato S."/>
            <person name="Takaki Y."/>
            <person name="Miyazaki M."/>
            <person name="Miyata M."/>
            <person name="Ogawara M."/>
            <person name="Saito Y."/>
            <person name="Sakai S."/>
            <person name="Tahara Y.O."/>
            <person name="Takano Y."/>
            <person name="Tasumi E."/>
            <person name="Uematsu K."/>
            <person name="Yoshimura T."/>
            <person name="Itoh T."/>
            <person name="Ohkuma M."/>
            <person name="Takai K."/>
        </authorList>
    </citation>
    <scope>NUCLEOTIDE SEQUENCE [LARGE SCALE GENOMIC DNA]</scope>
    <source>
        <strain evidence="3 4">MK-D1</strain>
    </source>
</reference>
<feature type="transmembrane region" description="Helical" evidence="1">
    <location>
        <begin position="20"/>
        <end position="39"/>
    </location>
</feature>
<dbReference type="AlphaFoldDB" id="A0A5B9D9B0"/>
<dbReference type="EMBL" id="CP042905">
    <property type="protein sequence ID" value="QEE15724.1"/>
    <property type="molecule type" value="Genomic_DNA"/>
</dbReference>
<evidence type="ECO:0000313" key="3">
    <source>
        <dbReference type="EMBL" id="QEE15724.1"/>
    </source>
</evidence>
<keyword evidence="4" id="KW-1185">Reference proteome</keyword>
<gene>
    <name evidence="3" type="ORF">DSAG12_01551</name>
</gene>
<evidence type="ECO:0000256" key="1">
    <source>
        <dbReference type="SAM" id="Phobius"/>
    </source>
</evidence>
<dbReference type="InterPro" id="IPR011674">
    <property type="entry name" value="DUF1616"/>
</dbReference>
<sequence>MSEDSENFDWKSGLTLEKITKIVLIAGIIVVSGAMIYTFTKTEEPDLLFFLLNENQEMKDFQTNSTVGENVSIYTFIENQLGYTENFSVRVYRGNSNISINRSIGVSENINASYLFNYTYTLENEQSIISDMIDVSFIEAGLNQSIILELWTFTENGWDYFPEYILIQRFAVYL</sequence>
<feature type="domain" description="DUF1616" evidence="2">
    <location>
        <begin position="7"/>
        <end position="127"/>
    </location>
</feature>
<protein>
    <submittedName>
        <fullName evidence="3">DUF1616 domain-containing protein</fullName>
    </submittedName>
</protein>
<proteinExistence type="predicted"/>
<evidence type="ECO:0000259" key="2">
    <source>
        <dbReference type="Pfam" id="PF07760"/>
    </source>
</evidence>
<keyword evidence="1" id="KW-0472">Membrane</keyword>
<organism evidence="3 4">
    <name type="scientific">Promethearchaeum syntrophicum</name>
    <dbReference type="NCBI Taxonomy" id="2594042"/>
    <lineage>
        <taxon>Archaea</taxon>
        <taxon>Promethearchaeati</taxon>
        <taxon>Promethearchaeota</taxon>
        <taxon>Promethearchaeia</taxon>
        <taxon>Promethearchaeales</taxon>
        <taxon>Promethearchaeaceae</taxon>
        <taxon>Promethearchaeum</taxon>
    </lineage>
</organism>
<keyword evidence="1" id="KW-0812">Transmembrane</keyword>
<dbReference type="Proteomes" id="UP000321408">
    <property type="component" value="Chromosome"/>
</dbReference>
<reference evidence="3 4" key="1">
    <citation type="journal article" date="2020" name="Nature">
        <title>Isolation of an archaeon at the prokaryote-eukaryote interface.</title>
        <authorList>
            <person name="Imachi H."/>
            <person name="Nobu M.K."/>
            <person name="Nakahara N."/>
            <person name="Morono Y."/>
            <person name="Ogawara M."/>
            <person name="Takaki Y."/>
            <person name="Takano Y."/>
            <person name="Uematsu K."/>
            <person name="Ikuta T."/>
            <person name="Ito M."/>
            <person name="Matsui Y."/>
            <person name="Miyazaki M."/>
            <person name="Murata K."/>
            <person name="Saito Y."/>
            <person name="Sakai S."/>
            <person name="Song C."/>
            <person name="Tasumi E."/>
            <person name="Yamanaka Y."/>
            <person name="Yamaguchi T."/>
            <person name="Kamagata Y."/>
            <person name="Tamaki H."/>
            <person name="Takai K."/>
        </authorList>
    </citation>
    <scope>NUCLEOTIDE SEQUENCE [LARGE SCALE GENOMIC DNA]</scope>
    <source>
        <strain evidence="3 4">MK-D1</strain>
    </source>
</reference>
<name>A0A5B9D9B0_9ARCH</name>
<accession>A0A5B9D9B0</accession>
<dbReference type="KEGG" id="psyt:DSAG12_01551"/>
<dbReference type="Pfam" id="PF07760">
    <property type="entry name" value="DUF1616"/>
    <property type="match status" value="1"/>
</dbReference>
<evidence type="ECO:0000313" key="4">
    <source>
        <dbReference type="Proteomes" id="UP000321408"/>
    </source>
</evidence>
<dbReference type="GeneID" id="41329545"/>
<dbReference type="RefSeq" id="WP_147662625.1">
    <property type="nucleotide sequence ID" value="NZ_CP042905.2"/>
</dbReference>
<keyword evidence="1" id="KW-1133">Transmembrane helix</keyword>